<feature type="domain" description="Peptidase M11 gametolysin" evidence="2">
    <location>
        <begin position="274"/>
        <end position="461"/>
    </location>
</feature>
<sequence length="718" mass="81241">MNFTAEFYLSRLFFLGLAILGVATSAAVEILDPTSAATTKNDVTLTSSVITTKATEKQKLSPLRGAKTKLSENDPRETALVAAAGVRGERRLGVSNKECILFQVHTEFGTANDKEGNEEKPHDFVHLASLEGDGDSQSHERTWACQFDKRYALKVLGLSDHLVDLIGVPYEYFENYKDAKDTTNSFMKKRRNSHVESGKTVMRFKDAMIDRSANTLYVDLLQAKLKTPGNAKHDKNRRRLAPPTIIPTIGEKKTLVVRLAMADAMHLDSSRGGPGVSSDDIRKYVFENPVSLKKKYEACSYNKLKIMPFEGRTKSNVQVHGGIVTIELPRDRSDELKQYADENEGVAPRGKLVRYAREAAESKLGDLATQFDFVMFCLPEEMKGFHALALLNRYDSYYTSPWCTRPSFQLHEVGHNMGMDHAGEISMYDDKVGYMGFSYDKMDGPNMCFNPSNNYYLGWYEEQADWYDPYAFKSKGGKQFVIVGVDDFNPEESFININHSKRHEKLVSKLVVLQLYQVDLESDFYIGYNRGTGINVGTSMNRDEIVIVERIGRADQSAETKKIGTLKSVGDEFEIKKYNGKKEKSVFVLFESKLSDGNEVVIRVSTERHGPPDRSEFLFKGKKRKNCAWVGSNPEKRCSKSWIYQSVGTYWCPATCAGVDFTLPMVVECRTAQDLNWLKFQSNPKKNCDWVKQDLDRCKKSSKGEKISTFWCPKTCHC</sequence>
<dbReference type="EMBL" id="HBIX01002132">
    <property type="protein sequence ID" value="CAE0708855.1"/>
    <property type="molecule type" value="Transcribed_RNA"/>
</dbReference>
<reference evidence="3" key="1">
    <citation type="submission" date="2021-01" db="EMBL/GenBank/DDBJ databases">
        <authorList>
            <person name="Corre E."/>
            <person name="Pelletier E."/>
            <person name="Niang G."/>
            <person name="Scheremetjew M."/>
            <person name="Finn R."/>
            <person name="Kale V."/>
            <person name="Holt S."/>
            <person name="Cochrane G."/>
            <person name="Meng A."/>
            <person name="Brown T."/>
            <person name="Cohen L."/>
        </authorList>
    </citation>
    <scope>NUCLEOTIDE SEQUENCE</scope>
    <source>
        <strain evidence="3">10249 10 AB</strain>
    </source>
</reference>
<evidence type="ECO:0000259" key="2">
    <source>
        <dbReference type="Pfam" id="PF05548"/>
    </source>
</evidence>
<keyword evidence="1" id="KW-0732">Signal</keyword>
<gene>
    <name evidence="3" type="ORF">PAUS00366_LOCUS1575</name>
</gene>
<dbReference type="AlphaFoldDB" id="A0A7S4AA66"/>
<organism evidence="3">
    <name type="scientific">Pseudo-nitzschia australis</name>
    <dbReference type="NCBI Taxonomy" id="44445"/>
    <lineage>
        <taxon>Eukaryota</taxon>
        <taxon>Sar</taxon>
        <taxon>Stramenopiles</taxon>
        <taxon>Ochrophyta</taxon>
        <taxon>Bacillariophyta</taxon>
        <taxon>Bacillariophyceae</taxon>
        <taxon>Bacillariophycidae</taxon>
        <taxon>Bacillariales</taxon>
        <taxon>Bacillariaceae</taxon>
        <taxon>Pseudo-nitzschia</taxon>
    </lineage>
</organism>
<proteinExistence type="predicted"/>
<dbReference type="Pfam" id="PF05548">
    <property type="entry name" value="Peptidase_M11"/>
    <property type="match status" value="1"/>
</dbReference>
<name>A0A7S4AA66_9STRA</name>
<evidence type="ECO:0000256" key="1">
    <source>
        <dbReference type="SAM" id="SignalP"/>
    </source>
</evidence>
<protein>
    <recommendedName>
        <fullName evidence="2">Peptidase M11 gametolysin domain-containing protein</fullName>
    </recommendedName>
</protein>
<feature type="chain" id="PRO_5030599809" description="Peptidase M11 gametolysin domain-containing protein" evidence="1">
    <location>
        <begin position="28"/>
        <end position="718"/>
    </location>
</feature>
<accession>A0A7S4AA66</accession>
<feature type="signal peptide" evidence="1">
    <location>
        <begin position="1"/>
        <end position="27"/>
    </location>
</feature>
<evidence type="ECO:0000313" key="3">
    <source>
        <dbReference type="EMBL" id="CAE0708855.1"/>
    </source>
</evidence>
<dbReference type="InterPro" id="IPR008752">
    <property type="entry name" value="Peptidase_M11"/>
</dbReference>